<gene>
    <name evidence="7" type="ORF">MGAL_10B064228</name>
</gene>
<protein>
    <submittedName>
        <fullName evidence="7">Uncharacterized protein</fullName>
    </submittedName>
</protein>
<dbReference type="PROSITE" id="PS00518">
    <property type="entry name" value="ZF_RING_1"/>
    <property type="match status" value="1"/>
</dbReference>
<accession>A0A8B6C7H7</accession>
<dbReference type="Pfam" id="PF00097">
    <property type="entry name" value="zf-C3HC4"/>
    <property type="match status" value="1"/>
</dbReference>
<feature type="domain" description="B box-type" evidence="6">
    <location>
        <begin position="101"/>
        <end position="143"/>
    </location>
</feature>
<dbReference type="SUPFAM" id="SSF57850">
    <property type="entry name" value="RING/U-box"/>
    <property type="match status" value="1"/>
</dbReference>
<sequence>MAIAKVKFVDEEDNLLTCSICLEMFKNPKYLPCLHTFCKLCIHSYIQSLVSQEIINKGFKCPVCRTFVPVGDHSSNSECWAEELPNNHLIISMIDRKALQKQDKLCNVCELSNINQEAVSWCSVCQEALCTVCENCHRKFLKYPPTIKLLRWKRYKETEFHMFLDCPHVNTIWINLSKCFA</sequence>
<evidence type="ECO:0000256" key="1">
    <source>
        <dbReference type="ARBA" id="ARBA00022723"/>
    </source>
</evidence>
<dbReference type="Gene3D" id="3.30.40.10">
    <property type="entry name" value="Zinc/RING finger domain, C3HC4 (zinc finger)"/>
    <property type="match status" value="1"/>
</dbReference>
<dbReference type="Proteomes" id="UP000596742">
    <property type="component" value="Unassembled WGS sequence"/>
</dbReference>
<evidence type="ECO:0000259" key="6">
    <source>
        <dbReference type="PROSITE" id="PS50119"/>
    </source>
</evidence>
<feature type="domain" description="RING-type" evidence="5">
    <location>
        <begin position="18"/>
        <end position="65"/>
    </location>
</feature>
<name>A0A8B6C7H7_MYTGA</name>
<dbReference type="InterPro" id="IPR017907">
    <property type="entry name" value="Znf_RING_CS"/>
</dbReference>
<dbReference type="GO" id="GO:0061630">
    <property type="term" value="F:ubiquitin protein ligase activity"/>
    <property type="evidence" value="ECO:0007669"/>
    <property type="project" value="TreeGrafter"/>
</dbReference>
<dbReference type="InterPro" id="IPR018957">
    <property type="entry name" value="Znf_C3HC4_RING-type"/>
</dbReference>
<proteinExistence type="predicted"/>
<evidence type="ECO:0000256" key="3">
    <source>
        <dbReference type="ARBA" id="ARBA00022833"/>
    </source>
</evidence>
<dbReference type="AlphaFoldDB" id="A0A8B6C7H7"/>
<dbReference type="PANTHER" id="PTHR25462:SF229">
    <property type="entry name" value="TRANSCRIPTION INTERMEDIARY FACTOR 1-BETA"/>
    <property type="match status" value="1"/>
</dbReference>
<dbReference type="PANTHER" id="PTHR25462">
    <property type="entry name" value="BONUS, ISOFORM C-RELATED"/>
    <property type="match status" value="1"/>
</dbReference>
<dbReference type="InterPro" id="IPR001841">
    <property type="entry name" value="Znf_RING"/>
</dbReference>
<dbReference type="SMART" id="SM00184">
    <property type="entry name" value="RING"/>
    <property type="match status" value="1"/>
</dbReference>
<dbReference type="InterPro" id="IPR047153">
    <property type="entry name" value="TRIM45/56/19-like"/>
</dbReference>
<keyword evidence="3" id="KW-0862">Zinc</keyword>
<dbReference type="PROSITE" id="PS50089">
    <property type="entry name" value="ZF_RING_2"/>
    <property type="match status" value="1"/>
</dbReference>
<dbReference type="InterPro" id="IPR000315">
    <property type="entry name" value="Znf_B-box"/>
</dbReference>
<evidence type="ECO:0000313" key="7">
    <source>
        <dbReference type="EMBL" id="VDI01169.1"/>
    </source>
</evidence>
<evidence type="ECO:0000259" key="5">
    <source>
        <dbReference type="PROSITE" id="PS50089"/>
    </source>
</evidence>
<dbReference type="OrthoDB" id="9992988at2759"/>
<keyword evidence="2 4" id="KW-0863">Zinc-finger</keyword>
<keyword evidence="1" id="KW-0479">Metal-binding</keyword>
<organism evidence="7 8">
    <name type="scientific">Mytilus galloprovincialis</name>
    <name type="common">Mediterranean mussel</name>
    <dbReference type="NCBI Taxonomy" id="29158"/>
    <lineage>
        <taxon>Eukaryota</taxon>
        <taxon>Metazoa</taxon>
        <taxon>Spiralia</taxon>
        <taxon>Lophotrochozoa</taxon>
        <taxon>Mollusca</taxon>
        <taxon>Bivalvia</taxon>
        <taxon>Autobranchia</taxon>
        <taxon>Pteriomorphia</taxon>
        <taxon>Mytilida</taxon>
        <taxon>Mytiloidea</taxon>
        <taxon>Mytilidae</taxon>
        <taxon>Mytilinae</taxon>
        <taxon>Mytilus</taxon>
    </lineage>
</organism>
<keyword evidence="8" id="KW-1185">Reference proteome</keyword>
<dbReference type="GO" id="GO:0008270">
    <property type="term" value="F:zinc ion binding"/>
    <property type="evidence" value="ECO:0007669"/>
    <property type="project" value="UniProtKB-KW"/>
</dbReference>
<evidence type="ECO:0000256" key="2">
    <source>
        <dbReference type="ARBA" id="ARBA00022771"/>
    </source>
</evidence>
<evidence type="ECO:0000313" key="8">
    <source>
        <dbReference type="Proteomes" id="UP000596742"/>
    </source>
</evidence>
<dbReference type="EMBL" id="UYJE01001314">
    <property type="protein sequence ID" value="VDI01169.1"/>
    <property type="molecule type" value="Genomic_DNA"/>
</dbReference>
<dbReference type="GO" id="GO:0006513">
    <property type="term" value="P:protein monoubiquitination"/>
    <property type="evidence" value="ECO:0007669"/>
    <property type="project" value="TreeGrafter"/>
</dbReference>
<reference evidence="7" key="1">
    <citation type="submission" date="2018-11" db="EMBL/GenBank/DDBJ databases">
        <authorList>
            <person name="Alioto T."/>
            <person name="Alioto T."/>
        </authorList>
    </citation>
    <scope>NUCLEOTIDE SEQUENCE</scope>
</reference>
<dbReference type="InterPro" id="IPR013083">
    <property type="entry name" value="Znf_RING/FYVE/PHD"/>
</dbReference>
<comment type="caution">
    <text evidence="7">The sequence shown here is derived from an EMBL/GenBank/DDBJ whole genome shotgun (WGS) entry which is preliminary data.</text>
</comment>
<evidence type="ECO:0000256" key="4">
    <source>
        <dbReference type="PROSITE-ProRule" id="PRU00024"/>
    </source>
</evidence>
<dbReference type="PROSITE" id="PS50119">
    <property type="entry name" value="ZF_BBOX"/>
    <property type="match status" value="1"/>
</dbReference>